<dbReference type="Pfam" id="PF22683">
    <property type="entry name" value="Nab2-like_zf-CCCH"/>
    <property type="match status" value="1"/>
</dbReference>
<evidence type="ECO:0000256" key="7">
    <source>
        <dbReference type="ARBA" id="ARBA00023242"/>
    </source>
</evidence>
<dbReference type="OrthoDB" id="438553at2759"/>
<keyword evidence="4" id="KW-0677">Repeat</keyword>
<evidence type="ECO:0000256" key="2">
    <source>
        <dbReference type="ARBA" id="ARBA00008423"/>
    </source>
</evidence>
<evidence type="ECO:0000256" key="1">
    <source>
        <dbReference type="ARBA" id="ARBA00004123"/>
    </source>
</evidence>
<dbReference type="GO" id="GO:0008143">
    <property type="term" value="F:poly(A) binding"/>
    <property type="evidence" value="ECO:0007669"/>
    <property type="project" value="InterPro"/>
</dbReference>
<accession>A0A3D8SFV4</accession>
<evidence type="ECO:0000256" key="4">
    <source>
        <dbReference type="ARBA" id="ARBA00022737"/>
    </source>
</evidence>
<evidence type="ECO:0000313" key="10">
    <source>
        <dbReference type="EMBL" id="RDW85081.1"/>
    </source>
</evidence>
<dbReference type="AlphaFoldDB" id="A0A3D8SFV4"/>
<evidence type="ECO:0000256" key="6">
    <source>
        <dbReference type="ARBA" id="ARBA00022833"/>
    </source>
</evidence>
<organism evidence="10 11">
    <name type="scientific">Coleophoma cylindrospora</name>
    <dbReference type="NCBI Taxonomy" id="1849047"/>
    <lineage>
        <taxon>Eukaryota</taxon>
        <taxon>Fungi</taxon>
        <taxon>Dikarya</taxon>
        <taxon>Ascomycota</taxon>
        <taxon>Pezizomycotina</taxon>
        <taxon>Leotiomycetes</taxon>
        <taxon>Helotiales</taxon>
        <taxon>Dermateaceae</taxon>
        <taxon>Coleophoma</taxon>
    </lineage>
</organism>
<keyword evidence="7" id="KW-0539">Nucleus</keyword>
<dbReference type="Proteomes" id="UP000256645">
    <property type="component" value="Unassembled WGS sequence"/>
</dbReference>
<evidence type="ECO:0000313" key="11">
    <source>
        <dbReference type="Proteomes" id="UP000256645"/>
    </source>
</evidence>
<keyword evidence="11" id="KW-1185">Reference proteome</keyword>
<evidence type="ECO:0000256" key="5">
    <source>
        <dbReference type="ARBA" id="ARBA00022771"/>
    </source>
</evidence>
<dbReference type="PANTHER" id="PTHR14738">
    <property type="entry name" value="ZINC FINGER CCCH DOMAIN-CONTAINING PROTEIN 14"/>
    <property type="match status" value="1"/>
</dbReference>
<dbReference type="STRING" id="1849047.A0A3D8SFV4"/>
<dbReference type="InterPro" id="IPR040366">
    <property type="entry name" value="Nab2/ZC3H14"/>
</dbReference>
<feature type="compositionally biased region" description="Polar residues" evidence="8">
    <location>
        <begin position="315"/>
        <end position="347"/>
    </location>
</feature>
<dbReference type="GO" id="GO:0008270">
    <property type="term" value="F:zinc ion binding"/>
    <property type="evidence" value="ECO:0007669"/>
    <property type="project" value="UniProtKB-KW"/>
</dbReference>
<comment type="subcellular location">
    <subcellularLocation>
        <location evidence="1">Nucleus</location>
    </subcellularLocation>
</comment>
<dbReference type="FunFam" id="4.10.1000.40:FF:000002">
    <property type="entry name" value="Nuclear polyadenylated RNA-binding protein Nab2"/>
    <property type="match status" value="1"/>
</dbReference>
<protein>
    <submittedName>
        <fullName evidence="10">Putative nuclear polyadenylated rna-binding protein nab2 protein</fullName>
    </submittedName>
</protein>
<dbReference type="InterPro" id="IPR043094">
    <property type="entry name" value="Nab2/ZC3H14_N_sf"/>
</dbReference>
<dbReference type="Gene3D" id="4.10.1000.40">
    <property type="match status" value="1"/>
</dbReference>
<feature type="region of interest" description="Disordered" evidence="8">
    <location>
        <begin position="205"/>
        <end position="228"/>
    </location>
</feature>
<sequence length="539" mass="58286">MSVDHLVSLETPLAHALNAAIQPKLVEVGWSTGGDDDSALTEYIMLMLANGKTQEQIAAELSGDLLNLGPDDPGARDFSQWLFEQVILLNSQLNDTGGQSMAESGNTDGQMDMSNDADMGGVSENGDGNVYAITTVDLSTPPDLVLLPKLPQLTHCDRPTGPKSMRNGGNGNRPRDRRMLGHLAKAMDRTNESVLHRVRPQGGNERINTHARTAPTGPRQAQGRGGPRMQNGRGMGGMPGMPIQSGPGSNIMNMSQQQQMDLFAMLEQQSRMMAQMFTPQQQQALMGGRGGPLPGAMQNGFQNQQQGKSLFDRVQSNPHRQQRNGHSSGKFGTSQQGTQNDAPSSSMDVEMSQEKKEASADDVCRFNLSCTNKDCKFAHQSPAAPPGTTVDVSDVCSFGAACKNRKCTGRHPSPAQKVAHQTEMDCKFFPNCTNPRCPFKHPSMPLCRNGADCTTPDCKFTHVKTVCKFNPCLNPTCSFKHVEGQKRGKFGDKVWVADGAKEHVSERKFVDESEKEELIVPGASDTGMSQGPGATEVIT</sequence>
<name>A0A3D8SFV4_9HELO</name>
<keyword evidence="6" id="KW-0862">Zinc</keyword>
<dbReference type="GO" id="GO:0005634">
    <property type="term" value="C:nucleus"/>
    <property type="evidence" value="ECO:0007669"/>
    <property type="project" value="UniProtKB-SubCell"/>
</dbReference>
<dbReference type="GO" id="GO:0005737">
    <property type="term" value="C:cytoplasm"/>
    <property type="evidence" value="ECO:0007669"/>
    <property type="project" value="TreeGrafter"/>
</dbReference>
<dbReference type="Gene3D" id="4.10.1000.30">
    <property type="match status" value="1"/>
</dbReference>
<dbReference type="FunFam" id="4.10.1000.30:FF:000002">
    <property type="entry name" value="Nuclear polyadenylated RNA-binding protein Nab2"/>
    <property type="match status" value="1"/>
</dbReference>
<gene>
    <name evidence="10" type="ORF">BP6252_02671</name>
</gene>
<reference evidence="10 11" key="1">
    <citation type="journal article" date="2018" name="IMA Fungus">
        <title>IMA Genome-F 9: Draft genome sequence of Annulohypoxylon stygium, Aspergillus mulundensis, Berkeleyomyces basicola (syn. Thielaviopsis basicola), Ceratocystis smalleyi, two Cercospora beticola strains, Coleophoma cylindrospora, Fusarium fracticaudum, Phialophora cf. hyalina, and Morchella septimelata.</title>
        <authorList>
            <person name="Wingfield B.D."/>
            <person name="Bills G.F."/>
            <person name="Dong Y."/>
            <person name="Huang W."/>
            <person name="Nel W.J."/>
            <person name="Swalarsk-Parry B.S."/>
            <person name="Vaghefi N."/>
            <person name="Wilken P.M."/>
            <person name="An Z."/>
            <person name="de Beer Z.W."/>
            <person name="De Vos L."/>
            <person name="Chen L."/>
            <person name="Duong T.A."/>
            <person name="Gao Y."/>
            <person name="Hammerbacher A."/>
            <person name="Kikkert J.R."/>
            <person name="Li Y."/>
            <person name="Li H."/>
            <person name="Li K."/>
            <person name="Li Q."/>
            <person name="Liu X."/>
            <person name="Ma X."/>
            <person name="Naidoo K."/>
            <person name="Pethybridge S.J."/>
            <person name="Sun J."/>
            <person name="Steenkamp E.T."/>
            <person name="van der Nest M.A."/>
            <person name="van Wyk S."/>
            <person name="Wingfield M.J."/>
            <person name="Xiong C."/>
            <person name="Yue Q."/>
            <person name="Zhang X."/>
        </authorList>
    </citation>
    <scope>NUCLEOTIDE SEQUENCE [LARGE SCALE GENOMIC DNA]</scope>
    <source>
        <strain evidence="10 11">BP6252</strain>
    </source>
</reference>
<evidence type="ECO:0000259" key="9">
    <source>
        <dbReference type="Pfam" id="PF22683"/>
    </source>
</evidence>
<keyword evidence="5" id="KW-0863">Zinc-finger</keyword>
<dbReference type="InterPro" id="IPR055046">
    <property type="entry name" value="Nab2-like_Znf-CCCH"/>
</dbReference>
<dbReference type="Gene3D" id="1.10.340.40">
    <property type="entry name" value="Nuclear abundant poly(A) RNA-bind protein 2, N-terminal domain"/>
    <property type="match status" value="1"/>
</dbReference>
<feature type="region of interest" description="Disordered" evidence="8">
    <location>
        <begin position="281"/>
        <end position="301"/>
    </location>
</feature>
<comment type="similarity">
    <text evidence="2">Belongs to the ZC3H14 family.</text>
</comment>
<comment type="caution">
    <text evidence="10">The sequence shown here is derived from an EMBL/GenBank/DDBJ whole genome shotgun (WGS) entry which is preliminary data.</text>
</comment>
<proteinExistence type="inferred from homology"/>
<evidence type="ECO:0000256" key="3">
    <source>
        <dbReference type="ARBA" id="ARBA00022723"/>
    </source>
</evidence>
<dbReference type="GO" id="GO:0043488">
    <property type="term" value="P:regulation of mRNA stability"/>
    <property type="evidence" value="ECO:0007669"/>
    <property type="project" value="InterPro"/>
</dbReference>
<feature type="region of interest" description="Disordered" evidence="8">
    <location>
        <begin position="153"/>
        <end position="176"/>
    </location>
</feature>
<dbReference type="PANTHER" id="PTHR14738:SF29">
    <property type="entry name" value="ZINC FINGER CCCH DOMAIN-CONTAINING PROTEIN 14"/>
    <property type="match status" value="1"/>
</dbReference>
<dbReference type="FunFam" id="1.10.340.40:FF:000001">
    <property type="entry name" value="Nuclear polyadenylated RNA-binding protein nab2"/>
    <property type="match status" value="1"/>
</dbReference>
<dbReference type="Pfam" id="PF14608">
    <property type="entry name" value="zf-CCCH_2"/>
    <property type="match status" value="4"/>
</dbReference>
<feature type="domain" description="Nab2-like CCCH zinc finger" evidence="9">
    <location>
        <begin position="467"/>
        <end position="486"/>
    </location>
</feature>
<feature type="region of interest" description="Disordered" evidence="8">
    <location>
        <begin position="315"/>
        <end position="356"/>
    </location>
</feature>
<evidence type="ECO:0000256" key="8">
    <source>
        <dbReference type="SAM" id="MobiDB-lite"/>
    </source>
</evidence>
<keyword evidence="3" id="KW-0479">Metal-binding</keyword>
<dbReference type="EMBL" id="PDLM01000002">
    <property type="protein sequence ID" value="RDW85081.1"/>
    <property type="molecule type" value="Genomic_DNA"/>
</dbReference>
<feature type="compositionally biased region" description="Low complexity" evidence="8">
    <location>
        <begin position="215"/>
        <end position="228"/>
    </location>
</feature>